<organism evidence="2 3">
    <name type="scientific">Shewanella jiangmenensis</name>
    <dbReference type="NCBI Taxonomy" id="2837387"/>
    <lineage>
        <taxon>Bacteria</taxon>
        <taxon>Pseudomonadati</taxon>
        <taxon>Pseudomonadota</taxon>
        <taxon>Gammaproteobacteria</taxon>
        <taxon>Alteromonadales</taxon>
        <taxon>Shewanellaceae</taxon>
        <taxon>Shewanella</taxon>
    </lineage>
</organism>
<evidence type="ECO:0000313" key="2">
    <source>
        <dbReference type="EMBL" id="MBT1444172.1"/>
    </source>
</evidence>
<protein>
    <submittedName>
        <fullName evidence="2">Uncharacterized protein</fullName>
    </submittedName>
</protein>
<keyword evidence="1" id="KW-1133">Transmembrane helix</keyword>
<comment type="caution">
    <text evidence="2">The sequence shown here is derived from an EMBL/GenBank/DDBJ whole genome shotgun (WGS) entry which is preliminary data.</text>
</comment>
<dbReference type="Proteomes" id="UP001195903">
    <property type="component" value="Unassembled WGS sequence"/>
</dbReference>
<dbReference type="EMBL" id="JAHEPS010000002">
    <property type="protein sequence ID" value="MBT1444172.1"/>
    <property type="molecule type" value="Genomic_DNA"/>
</dbReference>
<evidence type="ECO:0000313" key="3">
    <source>
        <dbReference type="Proteomes" id="UP001195903"/>
    </source>
</evidence>
<feature type="transmembrane region" description="Helical" evidence="1">
    <location>
        <begin position="45"/>
        <end position="63"/>
    </location>
</feature>
<keyword evidence="1" id="KW-0472">Membrane</keyword>
<reference evidence="2 3" key="1">
    <citation type="submission" date="2021-05" db="EMBL/GenBank/DDBJ databases">
        <title>Shewanella sp. JM162201.</title>
        <authorList>
            <person name="Xu S."/>
            <person name="Li A."/>
        </authorList>
    </citation>
    <scope>NUCLEOTIDE SEQUENCE [LARGE SCALE GENOMIC DNA]</scope>
    <source>
        <strain evidence="2 3">JM162201</strain>
    </source>
</reference>
<evidence type="ECO:0000256" key="1">
    <source>
        <dbReference type="SAM" id="Phobius"/>
    </source>
</evidence>
<dbReference type="RefSeq" id="WP_214506373.1">
    <property type="nucleotide sequence ID" value="NZ_JAHEPS010000002.1"/>
</dbReference>
<proteinExistence type="predicted"/>
<keyword evidence="3" id="KW-1185">Reference proteome</keyword>
<name>A0ABS5V119_9GAMM</name>
<accession>A0ABS5V119</accession>
<keyword evidence="1" id="KW-0812">Transmembrane</keyword>
<sequence>MLCSHCHTPIKITAIKAQRGKGLDAQIQCPHCDAWLGRSKVMTRLKLLGFYLGAAALFLAWWHAPVRGLALLGAGLCFALLILSNLMDQLKVIEAPEPVDTSAERQKYR</sequence>
<gene>
    <name evidence="2" type="ORF">KJI95_06485</name>
</gene>
<feature type="transmembrane region" description="Helical" evidence="1">
    <location>
        <begin position="69"/>
        <end position="87"/>
    </location>
</feature>